<keyword evidence="1" id="KW-0812">Transmembrane</keyword>
<evidence type="ECO:0000256" key="1">
    <source>
        <dbReference type="SAM" id="Phobius"/>
    </source>
</evidence>
<feature type="transmembrane region" description="Helical" evidence="1">
    <location>
        <begin position="44"/>
        <end position="61"/>
    </location>
</feature>
<keyword evidence="1" id="KW-1133">Transmembrane helix</keyword>
<sequence length="439" mass="51299">MSYFFVISHKFIHLYFANIIWLAYEFAISFFYCQNDISYMPGSLIFYLIVRLISHFCYSFHVRYGKTVLDFVYPDFKRDVHAIFSKNMSLKRIPLIFEIKSLFHWMSQDTYVKYNDFLGLGYLRLGLECTLIRKYKRNLKTLEKRFRIGILLLAGIAILIFLPLFFMFPKAQKVTVVKNTPVEAILSIGYTEMPKLYKRHGIIKILSSEEKENILNKTDFYSDLTYSDDDEIAVLTFKTESSVVSTLNIRSIMSSGGSSVPIISLKLYFNNTVDERNLNPVLYTTVMPPLTDEEITENVNHFNSTLQLATQYKVIDYMKIYQQGKPKASTNNTTTVQLTYVVNGNYWETNDEISIVVWCEKTERKEYNDSSSSTTSGLGLYILLLITFGLVLRYQINNHIDYFWFEKMKDSNRSTSDSFLWTHSDQQAMLREKVKLLIT</sequence>
<reference evidence="2" key="1">
    <citation type="submission" date="2006-10" db="EMBL/GenBank/DDBJ databases">
        <authorList>
            <person name="Amadeo P."/>
            <person name="Zhao Q."/>
            <person name="Wortman J."/>
            <person name="Fraser-Liggett C."/>
            <person name="Carlton J."/>
        </authorList>
    </citation>
    <scope>NUCLEOTIDE SEQUENCE</scope>
    <source>
        <strain evidence="2">G3</strain>
    </source>
</reference>
<protein>
    <submittedName>
        <fullName evidence="2">Uncharacterized protein</fullName>
    </submittedName>
</protein>
<reference evidence="2" key="2">
    <citation type="journal article" date="2007" name="Science">
        <title>Draft genome sequence of the sexually transmitted pathogen Trichomonas vaginalis.</title>
        <authorList>
            <person name="Carlton J.M."/>
            <person name="Hirt R.P."/>
            <person name="Silva J.C."/>
            <person name="Delcher A.L."/>
            <person name="Schatz M."/>
            <person name="Zhao Q."/>
            <person name="Wortman J.R."/>
            <person name="Bidwell S.L."/>
            <person name="Alsmark U.C.M."/>
            <person name="Besteiro S."/>
            <person name="Sicheritz-Ponten T."/>
            <person name="Noel C.J."/>
            <person name="Dacks J.B."/>
            <person name="Foster P.G."/>
            <person name="Simillion C."/>
            <person name="Van de Peer Y."/>
            <person name="Miranda-Saavedra D."/>
            <person name="Barton G.J."/>
            <person name="Westrop G.D."/>
            <person name="Mueller S."/>
            <person name="Dessi D."/>
            <person name="Fiori P.L."/>
            <person name="Ren Q."/>
            <person name="Paulsen I."/>
            <person name="Zhang H."/>
            <person name="Bastida-Corcuera F.D."/>
            <person name="Simoes-Barbosa A."/>
            <person name="Brown M.T."/>
            <person name="Hayes R.D."/>
            <person name="Mukherjee M."/>
            <person name="Okumura C.Y."/>
            <person name="Schneider R."/>
            <person name="Smith A.J."/>
            <person name="Vanacova S."/>
            <person name="Villalvazo M."/>
            <person name="Haas B.J."/>
            <person name="Pertea M."/>
            <person name="Feldblyum T.V."/>
            <person name="Utterback T.R."/>
            <person name="Shu C.L."/>
            <person name="Osoegawa K."/>
            <person name="de Jong P.J."/>
            <person name="Hrdy I."/>
            <person name="Horvathova L."/>
            <person name="Zubacova Z."/>
            <person name="Dolezal P."/>
            <person name="Malik S.B."/>
            <person name="Logsdon J.M. Jr."/>
            <person name="Henze K."/>
            <person name="Gupta A."/>
            <person name="Wang C.C."/>
            <person name="Dunne R.L."/>
            <person name="Upcroft J.A."/>
            <person name="Upcroft P."/>
            <person name="White O."/>
            <person name="Salzberg S.L."/>
            <person name="Tang P."/>
            <person name="Chiu C.-H."/>
            <person name="Lee Y.-S."/>
            <person name="Embley T.M."/>
            <person name="Coombs G.H."/>
            <person name="Mottram J.C."/>
            <person name="Tachezy J."/>
            <person name="Fraser-Liggett C.M."/>
            <person name="Johnson P.J."/>
        </authorList>
    </citation>
    <scope>NUCLEOTIDE SEQUENCE [LARGE SCALE GENOMIC DNA]</scope>
    <source>
        <strain evidence="2">G3</strain>
    </source>
</reference>
<evidence type="ECO:0000313" key="2">
    <source>
        <dbReference type="EMBL" id="EAY06943.1"/>
    </source>
</evidence>
<feature type="transmembrane region" description="Helical" evidence="1">
    <location>
        <begin position="12"/>
        <end position="32"/>
    </location>
</feature>
<dbReference type="InParanoid" id="A2EK50"/>
<gene>
    <name evidence="2" type="ORF">TVAG_099830</name>
</gene>
<evidence type="ECO:0000313" key="3">
    <source>
        <dbReference type="Proteomes" id="UP000001542"/>
    </source>
</evidence>
<dbReference type="AlphaFoldDB" id="A2EK50"/>
<keyword evidence="1" id="KW-0472">Membrane</keyword>
<dbReference type="VEuPathDB" id="TrichDB:TVAGG3_0838200"/>
<dbReference type="VEuPathDB" id="TrichDB:TVAG_099830"/>
<accession>A2EK50</accession>
<keyword evidence="3" id="KW-1185">Reference proteome</keyword>
<dbReference type="Proteomes" id="UP000001542">
    <property type="component" value="Unassembled WGS sequence"/>
</dbReference>
<proteinExistence type="predicted"/>
<dbReference type="RefSeq" id="XP_001319166.1">
    <property type="nucleotide sequence ID" value="XM_001319131.1"/>
</dbReference>
<dbReference type="KEGG" id="tva:4764825"/>
<feature type="transmembrane region" description="Helical" evidence="1">
    <location>
        <begin position="146"/>
        <end position="168"/>
    </location>
</feature>
<name>A2EK50_TRIV3</name>
<dbReference type="EMBL" id="DS113411">
    <property type="protein sequence ID" value="EAY06943.1"/>
    <property type="molecule type" value="Genomic_DNA"/>
</dbReference>
<organism evidence="2 3">
    <name type="scientific">Trichomonas vaginalis (strain ATCC PRA-98 / G3)</name>
    <dbReference type="NCBI Taxonomy" id="412133"/>
    <lineage>
        <taxon>Eukaryota</taxon>
        <taxon>Metamonada</taxon>
        <taxon>Parabasalia</taxon>
        <taxon>Trichomonadida</taxon>
        <taxon>Trichomonadidae</taxon>
        <taxon>Trichomonas</taxon>
    </lineage>
</organism>